<dbReference type="AlphaFoldDB" id="A0AAP8SPU7"/>
<evidence type="ECO:0000313" key="3">
    <source>
        <dbReference type="Proteomes" id="UP000235162"/>
    </source>
</evidence>
<evidence type="ECO:0008006" key="4">
    <source>
        <dbReference type="Google" id="ProtNLM"/>
    </source>
</evidence>
<accession>A0AAP8SPU7</accession>
<organism evidence="2 3">
    <name type="scientific">Halioglobus japonicus</name>
    <dbReference type="NCBI Taxonomy" id="930805"/>
    <lineage>
        <taxon>Bacteria</taxon>
        <taxon>Pseudomonadati</taxon>
        <taxon>Pseudomonadota</taxon>
        <taxon>Gammaproteobacteria</taxon>
        <taxon>Cellvibrionales</taxon>
        <taxon>Halieaceae</taxon>
        <taxon>Halioglobus</taxon>
    </lineage>
</organism>
<gene>
    <name evidence="2" type="ORF">C0029_04765</name>
</gene>
<dbReference type="Proteomes" id="UP000235162">
    <property type="component" value="Unassembled WGS sequence"/>
</dbReference>
<dbReference type="RefSeq" id="WP_084200113.1">
    <property type="nucleotide sequence ID" value="NZ_BMYL01000001.1"/>
</dbReference>
<dbReference type="EMBL" id="PKUR01000001">
    <property type="protein sequence ID" value="PLW87884.1"/>
    <property type="molecule type" value="Genomic_DNA"/>
</dbReference>
<evidence type="ECO:0000313" key="2">
    <source>
        <dbReference type="EMBL" id="PLW87884.1"/>
    </source>
</evidence>
<keyword evidence="3" id="KW-1185">Reference proteome</keyword>
<evidence type="ECO:0000256" key="1">
    <source>
        <dbReference type="SAM" id="SignalP"/>
    </source>
</evidence>
<keyword evidence="1" id="KW-0732">Signal</keyword>
<feature type="chain" id="PRO_5043000927" description="Rap1a immunity protein domain-containing protein" evidence="1">
    <location>
        <begin position="20"/>
        <end position="124"/>
    </location>
</feature>
<dbReference type="KEGG" id="hja:BST95_13420"/>
<sequence>MLRLFVCLLTVLTTCTAQAALTVDGYRQMQEKHGKDNEVLEIQVGMYVDGLLDGLFMISRDLPEDKRGWCVPDSEEITLELALELFKRELKIRNAEYTEFSELGIQVPFSLVMVDALQRNYPCK</sequence>
<comment type="caution">
    <text evidence="2">The sequence shown here is derived from an EMBL/GenBank/DDBJ whole genome shotgun (WGS) entry which is preliminary data.</text>
</comment>
<feature type="signal peptide" evidence="1">
    <location>
        <begin position="1"/>
        <end position="19"/>
    </location>
</feature>
<reference evidence="2 3" key="1">
    <citation type="submission" date="2018-01" db="EMBL/GenBank/DDBJ databases">
        <title>The draft genome sequence of Halioglobus japonicus S1-36.</title>
        <authorList>
            <person name="Du Z.-J."/>
            <person name="Shi M.-J."/>
        </authorList>
    </citation>
    <scope>NUCLEOTIDE SEQUENCE [LARGE SCALE GENOMIC DNA]</scope>
    <source>
        <strain evidence="2 3">S1-36</strain>
    </source>
</reference>
<name>A0AAP8SPU7_9GAMM</name>
<proteinExistence type="predicted"/>
<protein>
    <recommendedName>
        <fullName evidence="4">Rap1a immunity protein domain-containing protein</fullName>
    </recommendedName>
</protein>